<protein>
    <submittedName>
        <fullName evidence="2">Uncharacterized protein</fullName>
    </submittedName>
</protein>
<name>A0A383BKV9_9ZZZZ</name>
<dbReference type="AlphaFoldDB" id="A0A383BKV9"/>
<organism evidence="2">
    <name type="scientific">marine metagenome</name>
    <dbReference type="NCBI Taxonomy" id="408172"/>
    <lineage>
        <taxon>unclassified sequences</taxon>
        <taxon>metagenomes</taxon>
        <taxon>ecological metagenomes</taxon>
    </lineage>
</organism>
<evidence type="ECO:0000313" key="2">
    <source>
        <dbReference type="EMBL" id="SVE20460.1"/>
    </source>
</evidence>
<keyword evidence="1" id="KW-1133">Transmembrane helix</keyword>
<keyword evidence="1" id="KW-0812">Transmembrane</keyword>
<sequence>MQNSSVNINFNREFENFKYWLAHQAEQIKDGGFPVLLRKFWKIILVIPSIPIIIIIRILRPLVTIRLGRVGMERIGNYYHIEWYLCGKDVGIYDKKNSIFSILPRLLVISIGLIF</sequence>
<feature type="transmembrane region" description="Helical" evidence="1">
    <location>
        <begin position="40"/>
        <end position="59"/>
    </location>
</feature>
<gene>
    <name evidence="2" type="ORF">METZ01_LOCUS473314</name>
</gene>
<reference evidence="2" key="1">
    <citation type="submission" date="2018-05" db="EMBL/GenBank/DDBJ databases">
        <authorList>
            <person name="Lanie J.A."/>
            <person name="Ng W.-L."/>
            <person name="Kazmierczak K.M."/>
            <person name="Andrzejewski T.M."/>
            <person name="Davidsen T.M."/>
            <person name="Wayne K.J."/>
            <person name="Tettelin H."/>
            <person name="Glass J.I."/>
            <person name="Rusch D."/>
            <person name="Podicherti R."/>
            <person name="Tsui H.-C.T."/>
            <person name="Winkler M.E."/>
        </authorList>
    </citation>
    <scope>NUCLEOTIDE SEQUENCE</scope>
</reference>
<dbReference type="EMBL" id="UINC01201219">
    <property type="protein sequence ID" value="SVE20460.1"/>
    <property type="molecule type" value="Genomic_DNA"/>
</dbReference>
<evidence type="ECO:0000256" key="1">
    <source>
        <dbReference type="SAM" id="Phobius"/>
    </source>
</evidence>
<proteinExistence type="predicted"/>
<accession>A0A383BKV9</accession>
<keyword evidence="1" id="KW-0472">Membrane</keyword>